<gene>
    <name evidence="3" type="ORF">JKK62_00950</name>
</gene>
<evidence type="ECO:0000313" key="3">
    <source>
        <dbReference type="EMBL" id="MBK6087237.1"/>
    </source>
</evidence>
<dbReference type="InterPro" id="IPR025923">
    <property type="entry name" value="YodL-like_dom"/>
</dbReference>
<dbReference type="InterPro" id="IPR024559">
    <property type="entry name" value="DUF3846"/>
</dbReference>
<dbReference type="AlphaFoldDB" id="A0A934U1X3"/>
<dbReference type="Proteomes" id="UP000633365">
    <property type="component" value="Unassembled WGS sequence"/>
</dbReference>
<dbReference type="Pfam" id="PF12957">
    <property type="entry name" value="DUF3846"/>
    <property type="match status" value="1"/>
</dbReference>
<feature type="domain" description="DUF3846" evidence="1">
    <location>
        <begin position="116"/>
        <end position="178"/>
    </location>
</feature>
<dbReference type="EMBL" id="JAEQMG010000013">
    <property type="protein sequence ID" value="MBK6087237.1"/>
    <property type="molecule type" value="Genomic_DNA"/>
</dbReference>
<proteinExistence type="predicted"/>
<keyword evidence="4" id="KW-1185">Reference proteome</keyword>
<reference evidence="3" key="1">
    <citation type="submission" date="2021-01" db="EMBL/GenBank/DDBJ databases">
        <title>Genome public.</title>
        <authorList>
            <person name="Liu C."/>
            <person name="Sun Q."/>
        </authorList>
    </citation>
    <scope>NUCLEOTIDE SEQUENCE</scope>
    <source>
        <strain evidence="3">M6</strain>
    </source>
</reference>
<name>A0A934U1X3_9FIRM</name>
<dbReference type="RefSeq" id="WP_186833669.1">
    <property type="nucleotide sequence ID" value="NZ_JAEQMG010000013.1"/>
</dbReference>
<comment type="caution">
    <text evidence="3">The sequence shown here is derived from an EMBL/GenBank/DDBJ whole genome shotgun (WGS) entry which is preliminary data.</text>
</comment>
<accession>A0A934U1X3</accession>
<evidence type="ECO:0000313" key="4">
    <source>
        <dbReference type="Proteomes" id="UP000633365"/>
    </source>
</evidence>
<sequence length="348" mass="39619">MNINIYQIDTSRDRKRICFFGLDEIKELTGVDTLNSGIYDKIFSGDVDCNNLEAVYRMFNTDHPAGYTGRSLSVSDVVEITDGDKKGFYFCDNIGFQKIDFDSSLCKDLTATEKLSVLLIQPGKASRMVEIPDTLDAMQELVGGYIEEYMPFDDEVAIIVNEEGKLKGLPPNRAIYAEKAETEIPSYAELKRIFMEAESVRKHLTAHITFTADSFKKEYSEQSRTYVVSSDNKAYWSKHLGLSIFGSCLDGTDQRVNLDKYMAEEHGGADGWKVEKCVLVSSEKEIADVIVGDFFIVKAPVDSEKYQSLTKDLEKKYSEKFKYPERFYRQNGEIKVHQIKPKERSDAR</sequence>
<feature type="domain" description="YodL-like" evidence="2">
    <location>
        <begin position="3"/>
        <end position="101"/>
    </location>
</feature>
<protein>
    <submittedName>
        <fullName evidence="3">DUF3846 domain-containing protein</fullName>
    </submittedName>
</protein>
<organism evidence="3 4">
    <name type="scientific">Ruminococcus difficilis</name>
    <dbReference type="NCBI Taxonomy" id="2763069"/>
    <lineage>
        <taxon>Bacteria</taxon>
        <taxon>Bacillati</taxon>
        <taxon>Bacillota</taxon>
        <taxon>Clostridia</taxon>
        <taxon>Eubacteriales</taxon>
        <taxon>Oscillospiraceae</taxon>
        <taxon>Ruminococcus</taxon>
    </lineage>
</organism>
<evidence type="ECO:0000259" key="2">
    <source>
        <dbReference type="Pfam" id="PF14191"/>
    </source>
</evidence>
<dbReference type="Pfam" id="PF14191">
    <property type="entry name" value="YodL"/>
    <property type="match status" value="1"/>
</dbReference>
<evidence type="ECO:0000259" key="1">
    <source>
        <dbReference type="Pfam" id="PF12957"/>
    </source>
</evidence>